<evidence type="ECO:0000313" key="3">
    <source>
        <dbReference type="Proteomes" id="UP001148838"/>
    </source>
</evidence>
<proteinExistence type="predicted"/>
<accession>A0ABQ8T0Y7</accession>
<gene>
    <name evidence="2" type="ORF">ANN_08278</name>
</gene>
<sequence>MEGGHIRAAPALANSARPRVPNPVRARGLNGFSEAYRIKNDSRLVGNTHNLHVREDAATSRRKCSPFIMVTTEGFIDNYGSYSDVIKEIYVTSTGFLNMCSHNVVSTGCNKSPLCILRYFKMNDEIDNPADCEVRSVIRFLNALHLKPAEIYRQLKEVYGDTVMN</sequence>
<evidence type="ECO:0000313" key="2">
    <source>
        <dbReference type="EMBL" id="KAJ4440140.1"/>
    </source>
</evidence>
<evidence type="ECO:0000256" key="1">
    <source>
        <dbReference type="SAM" id="MobiDB-lite"/>
    </source>
</evidence>
<dbReference type="EMBL" id="JAJSOF020000017">
    <property type="protein sequence ID" value="KAJ4440140.1"/>
    <property type="molecule type" value="Genomic_DNA"/>
</dbReference>
<organism evidence="2 3">
    <name type="scientific">Periplaneta americana</name>
    <name type="common">American cockroach</name>
    <name type="synonym">Blatta americana</name>
    <dbReference type="NCBI Taxonomy" id="6978"/>
    <lineage>
        <taxon>Eukaryota</taxon>
        <taxon>Metazoa</taxon>
        <taxon>Ecdysozoa</taxon>
        <taxon>Arthropoda</taxon>
        <taxon>Hexapoda</taxon>
        <taxon>Insecta</taxon>
        <taxon>Pterygota</taxon>
        <taxon>Neoptera</taxon>
        <taxon>Polyneoptera</taxon>
        <taxon>Dictyoptera</taxon>
        <taxon>Blattodea</taxon>
        <taxon>Blattoidea</taxon>
        <taxon>Blattidae</taxon>
        <taxon>Blattinae</taxon>
        <taxon>Periplaneta</taxon>
    </lineage>
</organism>
<keyword evidence="3" id="KW-1185">Reference proteome</keyword>
<feature type="region of interest" description="Disordered" evidence="1">
    <location>
        <begin position="1"/>
        <end position="20"/>
    </location>
</feature>
<protein>
    <submittedName>
        <fullName evidence="2">Uncharacterized protein</fullName>
    </submittedName>
</protein>
<dbReference type="Proteomes" id="UP001148838">
    <property type="component" value="Unassembled WGS sequence"/>
</dbReference>
<name>A0ABQ8T0Y7_PERAM</name>
<reference evidence="2 3" key="1">
    <citation type="journal article" date="2022" name="Allergy">
        <title>Genome assembly and annotation of Periplaneta americana reveal a comprehensive cockroach allergen profile.</title>
        <authorList>
            <person name="Wang L."/>
            <person name="Xiong Q."/>
            <person name="Saelim N."/>
            <person name="Wang L."/>
            <person name="Nong W."/>
            <person name="Wan A.T."/>
            <person name="Shi M."/>
            <person name="Liu X."/>
            <person name="Cao Q."/>
            <person name="Hui J.H.L."/>
            <person name="Sookrung N."/>
            <person name="Leung T.F."/>
            <person name="Tungtrongchitr A."/>
            <person name="Tsui S.K.W."/>
        </authorList>
    </citation>
    <scope>NUCLEOTIDE SEQUENCE [LARGE SCALE GENOMIC DNA]</scope>
    <source>
        <strain evidence="2">PWHHKU_190912</strain>
    </source>
</reference>
<comment type="caution">
    <text evidence="2">The sequence shown here is derived from an EMBL/GenBank/DDBJ whole genome shotgun (WGS) entry which is preliminary data.</text>
</comment>